<dbReference type="GO" id="GO:0006355">
    <property type="term" value="P:regulation of DNA-templated transcription"/>
    <property type="evidence" value="ECO:0007669"/>
    <property type="project" value="InterPro"/>
</dbReference>
<dbReference type="SUPFAM" id="SSF47598">
    <property type="entry name" value="Ribbon-helix-helix"/>
    <property type="match status" value="1"/>
</dbReference>
<dbReference type="InterPro" id="IPR010985">
    <property type="entry name" value="Ribbon_hlx_hlx"/>
</dbReference>
<protein>
    <submittedName>
        <fullName evidence="2">CopG domain protein DNA-binding domain protein</fullName>
    </submittedName>
</protein>
<dbReference type="EMBL" id="LN890655">
    <property type="protein sequence ID" value="CUS02901.2"/>
    <property type="molecule type" value="Genomic_DNA"/>
</dbReference>
<dbReference type="KEGG" id="pbf:CFX0092_A1023"/>
<reference evidence="2" key="1">
    <citation type="submission" date="2016-01" db="EMBL/GenBank/DDBJ databases">
        <authorList>
            <person name="Mcilroy J.S."/>
            <person name="Karst M S."/>
            <person name="Albertsen M."/>
        </authorList>
    </citation>
    <scope>NUCLEOTIDE SEQUENCE</scope>
    <source>
        <strain evidence="2">Cfx-K</strain>
    </source>
</reference>
<evidence type="ECO:0000259" key="1">
    <source>
        <dbReference type="Pfam" id="PF01402"/>
    </source>
</evidence>
<dbReference type="Proteomes" id="UP000215027">
    <property type="component" value="Chromosome I"/>
</dbReference>
<sequence length="92" mass="11040">MMERTQIYLTREQRDALRIIAKRRGQTVSEIIREAIDAYIDLYQEPDRRELMHRAVGMWADRDDLPEFFEELRREGDRDLIDELAEPLPVGH</sequence>
<name>A0A160SZA8_9CHLR</name>
<organism evidence="2 3">
    <name type="scientific">Candidatus Promineifilum breve</name>
    <dbReference type="NCBI Taxonomy" id="1806508"/>
    <lineage>
        <taxon>Bacteria</taxon>
        <taxon>Bacillati</taxon>
        <taxon>Chloroflexota</taxon>
        <taxon>Ardenticatenia</taxon>
        <taxon>Candidatus Promineifilales</taxon>
        <taxon>Candidatus Promineifilaceae</taxon>
        <taxon>Candidatus Promineifilum</taxon>
    </lineage>
</organism>
<evidence type="ECO:0000313" key="3">
    <source>
        <dbReference type="Proteomes" id="UP000215027"/>
    </source>
</evidence>
<accession>A0A160SZA8</accession>
<dbReference type="RefSeq" id="WP_197699884.1">
    <property type="nucleotide sequence ID" value="NZ_LN890655.1"/>
</dbReference>
<dbReference type="Pfam" id="PF01402">
    <property type="entry name" value="RHH_1"/>
    <property type="match status" value="1"/>
</dbReference>
<keyword evidence="3" id="KW-1185">Reference proteome</keyword>
<keyword evidence="2" id="KW-0238">DNA-binding</keyword>
<feature type="domain" description="Ribbon-helix-helix protein CopG" evidence="1">
    <location>
        <begin position="3"/>
        <end position="43"/>
    </location>
</feature>
<evidence type="ECO:0000313" key="2">
    <source>
        <dbReference type="EMBL" id="CUS02901.2"/>
    </source>
</evidence>
<dbReference type="AlphaFoldDB" id="A0A160SZA8"/>
<gene>
    <name evidence="2" type="ORF">CFX0092_A1023</name>
</gene>
<proteinExistence type="predicted"/>
<dbReference type="InterPro" id="IPR002145">
    <property type="entry name" value="CopG"/>
</dbReference>
<dbReference type="GO" id="GO:0003677">
    <property type="term" value="F:DNA binding"/>
    <property type="evidence" value="ECO:0007669"/>
    <property type="project" value="UniProtKB-KW"/>
</dbReference>